<dbReference type="InterPro" id="IPR035895">
    <property type="entry name" value="HPr-like_sf"/>
</dbReference>
<reference evidence="3" key="1">
    <citation type="submission" date="2016-10" db="EMBL/GenBank/DDBJ databases">
        <authorList>
            <person name="Varghese N."/>
            <person name="Submissions S."/>
        </authorList>
    </citation>
    <scope>NUCLEOTIDE SEQUENCE [LARGE SCALE GENOMIC DNA]</scope>
    <source>
        <strain evidence="3">NLAE-zl-G277</strain>
    </source>
</reference>
<evidence type="ECO:0000313" key="3">
    <source>
        <dbReference type="Proteomes" id="UP000198508"/>
    </source>
</evidence>
<proteinExistence type="predicted"/>
<accession>A0A1I0IVH5</accession>
<dbReference type="RefSeq" id="WP_092367811.1">
    <property type="nucleotide sequence ID" value="NZ_FOIM01000024.1"/>
</dbReference>
<evidence type="ECO:0000259" key="1">
    <source>
        <dbReference type="Pfam" id="PF00381"/>
    </source>
</evidence>
<keyword evidence="2" id="KW-0808">Transferase</keyword>
<dbReference type="AlphaFoldDB" id="A0A1I0IVH5"/>
<dbReference type="EMBL" id="FOIM01000024">
    <property type="protein sequence ID" value="SEU01381.1"/>
    <property type="molecule type" value="Genomic_DNA"/>
</dbReference>
<dbReference type="InterPro" id="IPR000032">
    <property type="entry name" value="HPr-like"/>
</dbReference>
<dbReference type="Pfam" id="PF00381">
    <property type="entry name" value="PTS-HPr"/>
    <property type="match status" value="1"/>
</dbReference>
<gene>
    <name evidence="2" type="ORF">SAMN05216313_12436</name>
</gene>
<feature type="domain" description="HPr" evidence="1">
    <location>
        <begin position="21"/>
        <end position="80"/>
    </location>
</feature>
<dbReference type="Gene3D" id="3.30.1340.10">
    <property type="entry name" value="HPr-like"/>
    <property type="match status" value="1"/>
</dbReference>
<organism evidence="2 3">
    <name type="scientific">Enterocloster lavalensis</name>
    <dbReference type="NCBI Taxonomy" id="460384"/>
    <lineage>
        <taxon>Bacteria</taxon>
        <taxon>Bacillati</taxon>
        <taxon>Bacillota</taxon>
        <taxon>Clostridia</taxon>
        <taxon>Lachnospirales</taxon>
        <taxon>Lachnospiraceae</taxon>
        <taxon>Enterocloster</taxon>
    </lineage>
</organism>
<dbReference type="SUPFAM" id="SSF55594">
    <property type="entry name" value="HPr-like"/>
    <property type="match status" value="1"/>
</dbReference>
<dbReference type="Proteomes" id="UP000198508">
    <property type="component" value="Unassembled WGS sequence"/>
</dbReference>
<evidence type="ECO:0000313" key="2">
    <source>
        <dbReference type="EMBL" id="SEU01381.1"/>
    </source>
</evidence>
<dbReference type="STRING" id="460384.SAMN05216313_12436"/>
<sequence length="82" mass="9369">MIKSAFSASDNQILYRNQMKLLIQTGCKYSCRVTVDLAGRRFNAKSMMHIGDIKAGDRFELLFDGEDEVNALEEYSRVLETD</sequence>
<protein>
    <submittedName>
        <fullName evidence="2">Phosphotransferase system, HPr</fullName>
    </submittedName>
</protein>
<keyword evidence="3" id="KW-1185">Reference proteome</keyword>
<name>A0A1I0IVH5_9FIRM</name>
<dbReference type="GO" id="GO:0016740">
    <property type="term" value="F:transferase activity"/>
    <property type="evidence" value="ECO:0007669"/>
    <property type="project" value="UniProtKB-KW"/>
</dbReference>